<dbReference type="Proteomes" id="UP000324233">
    <property type="component" value="Chromosome"/>
</dbReference>
<evidence type="ECO:0000313" key="1">
    <source>
        <dbReference type="EMBL" id="QEH32965.1"/>
    </source>
</evidence>
<sequence length="226" mass="25427">MARLFILVEGETEETFVNELLADHLCARGFLNVSAKLMGNARLRSKRGGVKSWPSVRTEIVRHLRSDPEVFVSTMVDYYGMPSDGDRGWPGRRRAASLPFAERAISIERELIVNIGDEIGDARRFIPFVVMHEFEAYLFSDCGRMATAIGQDNLGASFQAIRDSFGTPEEINDSPSTHPSRRILAIFPGYEKPLFGNLAALEIGLERIRAECPHFRAWLERLEGLL</sequence>
<gene>
    <name evidence="1" type="ORF">OJF2_14570</name>
</gene>
<keyword evidence="2" id="KW-1185">Reference proteome</keyword>
<dbReference type="EMBL" id="CP042997">
    <property type="protein sequence ID" value="QEH32965.1"/>
    <property type="molecule type" value="Genomic_DNA"/>
</dbReference>
<protein>
    <recommendedName>
        <fullName evidence="3">DUF4276 domain-containing protein</fullName>
    </recommendedName>
</protein>
<dbReference type="KEGG" id="agv:OJF2_14570"/>
<proteinExistence type="predicted"/>
<dbReference type="Pfam" id="PF14103">
    <property type="entry name" value="DUF4276"/>
    <property type="match status" value="1"/>
</dbReference>
<evidence type="ECO:0000313" key="2">
    <source>
        <dbReference type="Proteomes" id="UP000324233"/>
    </source>
</evidence>
<dbReference type="OrthoDB" id="9801478at2"/>
<reference evidence="1 2" key="1">
    <citation type="submission" date="2019-08" db="EMBL/GenBank/DDBJ databases">
        <title>Deep-cultivation of Planctomycetes and their phenomic and genomic characterization uncovers novel biology.</title>
        <authorList>
            <person name="Wiegand S."/>
            <person name="Jogler M."/>
            <person name="Boedeker C."/>
            <person name="Pinto D."/>
            <person name="Vollmers J."/>
            <person name="Rivas-Marin E."/>
            <person name="Kohn T."/>
            <person name="Peeters S.H."/>
            <person name="Heuer A."/>
            <person name="Rast P."/>
            <person name="Oberbeckmann S."/>
            <person name="Bunk B."/>
            <person name="Jeske O."/>
            <person name="Meyerdierks A."/>
            <person name="Storesund J.E."/>
            <person name="Kallscheuer N."/>
            <person name="Luecker S."/>
            <person name="Lage O.M."/>
            <person name="Pohl T."/>
            <person name="Merkel B.J."/>
            <person name="Hornburger P."/>
            <person name="Mueller R.-W."/>
            <person name="Bruemmer F."/>
            <person name="Labrenz M."/>
            <person name="Spormann A.M."/>
            <person name="Op den Camp H."/>
            <person name="Overmann J."/>
            <person name="Amann R."/>
            <person name="Jetten M.S.M."/>
            <person name="Mascher T."/>
            <person name="Medema M.H."/>
            <person name="Devos D.P."/>
            <person name="Kaster A.-K."/>
            <person name="Ovreas L."/>
            <person name="Rohde M."/>
            <person name="Galperin M.Y."/>
            <person name="Jogler C."/>
        </authorList>
    </citation>
    <scope>NUCLEOTIDE SEQUENCE [LARGE SCALE GENOMIC DNA]</scope>
    <source>
        <strain evidence="1 2">OJF2</strain>
    </source>
</reference>
<evidence type="ECO:0008006" key="3">
    <source>
        <dbReference type="Google" id="ProtNLM"/>
    </source>
</evidence>
<dbReference type="InterPro" id="IPR025455">
    <property type="entry name" value="DUF4276"/>
</dbReference>
<dbReference type="RefSeq" id="WP_148592525.1">
    <property type="nucleotide sequence ID" value="NZ_CP042997.1"/>
</dbReference>
<organism evidence="1 2">
    <name type="scientific">Aquisphaera giovannonii</name>
    <dbReference type="NCBI Taxonomy" id="406548"/>
    <lineage>
        <taxon>Bacteria</taxon>
        <taxon>Pseudomonadati</taxon>
        <taxon>Planctomycetota</taxon>
        <taxon>Planctomycetia</taxon>
        <taxon>Isosphaerales</taxon>
        <taxon>Isosphaeraceae</taxon>
        <taxon>Aquisphaera</taxon>
    </lineage>
</organism>
<name>A0A5B9VYZ4_9BACT</name>
<accession>A0A5B9VYZ4</accession>
<dbReference type="AlphaFoldDB" id="A0A5B9VYZ4"/>